<feature type="domain" description="RNA polymerase sigma factor 70 region 4 type 2" evidence="8">
    <location>
        <begin position="116"/>
        <end position="165"/>
    </location>
</feature>
<dbReference type="SUPFAM" id="SSF88659">
    <property type="entry name" value="Sigma3 and sigma4 domains of RNA polymerase sigma factors"/>
    <property type="match status" value="1"/>
</dbReference>
<dbReference type="InterPro" id="IPR013249">
    <property type="entry name" value="RNA_pol_sigma70_r4_t2"/>
</dbReference>
<name>A0ABW5S1L1_9BACL</name>
<dbReference type="InterPro" id="IPR013324">
    <property type="entry name" value="RNA_pol_sigma_r3/r4-like"/>
</dbReference>
<reference evidence="10" key="1">
    <citation type="journal article" date="2019" name="Int. J. Syst. Evol. Microbiol.">
        <title>The Global Catalogue of Microorganisms (GCM) 10K type strain sequencing project: providing services to taxonomists for standard genome sequencing and annotation.</title>
        <authorList>
            <consortium name="The Broad Institute Genomics Platform"/>
            <consortium name="The Broad Institute Genome Sequencing Center for Infectious Disease"/>
            <person name="Wu L."/>
            <person name="Ma J."/>
        </authorList>
    </citation>
    <scope>NUCLEOTIDE SEQUENCE [LARGE SCALE GENOMIC DNA]</scope>
    <source>
        <strain evidence="10">TISTR 2466</strain>
    </source>
</reference>
<evidence type="ECO:0000259" key="8">
    <source>
        <dbReference type="Pfam" id="PF08281"/>
    </source>
</evidence>
<keyword evidence="3 6" id="KW-0731">Sigma factor</keyword>
<dbReference type="PANTHER" id="PTHR43133:SF8">
    <property type="entry name" value="RNA POLYMERASE SIGMA FACTOR HI_1459-RELATED"/>
    <property type="match status" value="1"/>
</dbReference>
<dbReference type="PROSITE" id="PS01063">
    <property type="entry name" value="SIGMA70_ECF"/>
    <property type="match status" value="1"/>
</dbReference>
<dbReference type="InterPro" id="IPR014284">
    <property type="entry name" value="RNA_pol_sigma-70_dom"/>
</dbReference>
<keyword evidence="10" id="KW-1185">Reference proteome</keyword>
<protein>
    <recommendedName>
        <fullName evidence="6">RNA polymerase sigma factor</fullName>
    </recommendedName>
</protein>
<keyword evidence="2 6" id="KW-0805">Transcription regulation</keyword>
<comment type="similarity">
    <text evidence="1 6">Belongs to the sigma-70 factor family. ECF subfamily.</text>
</comment>
<dbReference type="PANTHER" id="PTHR43133">
    <property type="entry name" value="RNA POLYMERASE ECF-TYPE SIGMA FACTO"/>
    <property type="match status" value="1"/>
</dbReference>
<dbReference type="Pfam" id="PF04542">
    <property type="entry name" value="Sigma70_r2"/>
    <property type="match status" value="1"/>
</dbReference>
<dbReference type="InterPro" id="IPR013325">
    <property type="entry name" value="RNA_pol_sigma_r2"/>
</dbReference>
<dbReference type="Gene3D" id="1.10.1740.10">
    <property type="match status" value="1"/>
</dbReference>
<dbReference type="EMBL" id="JBHUMQ010000015">
    <property type="protein sequence ID" value="MFD2693233.1"/>
    <property type="molecule type" value="Genomic_DNA"/>
</dbReference>
<organism evidence="9 10">
    <name type="scientific">Sporolactobacillus shoreicorticis</name>
    <dbReference type="NCBI Taxonomy" id="1923877"/>
    <lineage>
        <taxon>Bacteria</taxon>
        <taxon>Bacillati</taxon>
        <taxon>Bacillota</taxon>
        <taxon>Bacilli</taxon>
        <taxon>Bacillales</taxon>
        <taxon>Sporolactobacillaceae</taxon>
        <taxon>Sporolactobacillus</taxon>
    </lineage>
</organism>
<evidence type="ECO:0000256" key="4">
    <source>
        <dbReference type="ARBA" id="ARBA00023125"/>
    </source>
</evidence>
<dbReference type="RefSeq" id="WP_253058251.1">
    <property type="nucleotide sequence ID" value="NZ_JAMXWM010000002.1"/>
</dbReference>
<dbReference type="Pfam" id="PF08281">
    <property type="entry name" value="Sigma70_r4_2"/>
    <property type="match status" value="1"/>
</dbReference>
<keyword evidence="4 6" id="KW-0238">DNA-binding</keyword>
<proteinExistence type="inferred from homology"/>
<dbReference type="InterPro" id="IPR039425">
    <property type="entry name" value="RNA_pol_sigma-70-like"/>
</dbReference>
<dbReference type="InterPro" id="IPR036388">
    <property type="entry name" value="WH-like_DNA-bd_sf"/>
</dbReference>
<feature type="domain" description="RNA polymerase sigma-70 region 2" evidence="7">
    <location>
        <begin position="7"/>
        <end position="66"/>
    </location>
</feature>
<sequence length="255" mass="29860">MEILDVYQNYYSYIYNYALKLTCHPEDALDLTQNTFLKAMEKLDTLKSEHALASWLGTICFHEFINKAKMDSHKYLAEVENWEQLEKEGTLLSDIAPQLEDEVIVAEEIRDLQNGCFMAMVRKLTLNQRITFSLVDMYGLPIEYVANLLDISIGAAKGLLYRARMNIDSFLGDHCSIIYEKNPCSCRAWIDFSTNRSSLQRQSHKLLEKLDYNKKGYVYNEHVRKRVQYLYHHMPEKKPPAEWYQSVLTILAHQN</sequence>
<evidence type="ECO:0000256" key="5">
    <source>
        <dbReference type="ARBA" id="ARBA00023163"/>
    </source>
</evidence>
<keyword evidence="5 6" id="KW-0804">Transcription</keyword>
<dbReference type="Proteomes" id="UP001597399">
    <property type="component" value="Unassembled WGS sequence"/>
</dbReference>
<evidence type="ECO:0000256" key="6">
    <source>
        <dbReference type="RuleBase" id="RU000716"/>
    </source>
</evidence>
<dbReference type="SUPFAM" id="SSF88946">
    <property type="entry name" value="Sigma2 domain of RNA polymerase sigma factors"/>
    <property type="match status" value="1"/>
</dbReference>
<comment type="caution">
    <text evidence="9">The sequence shown here is derived from an EMBL/GenBank/DDBJ whole genome shotgun (WGS) entry which is preliminary data.</text>
</comment>
<dbReference type="InterPro" id="IPR007627">
    <property type="entry name" value="RNA_pol_sigma70_r2"/>
</dbReference>
<evidence type="ECO:0000313" key="9">
    <source>
        <dbReference type="EMBL" id="MFD2693233.1"/>
    </source>
</evidence>
<evidence type="ECO:0000256" key="3">
    <source>
        <dbReference type="ARBA" id="ARBA00023082"/>
    </source>
</evidence>
<gene>
    <name evidence="9" type="ORF">ACFSUE_06260</name>
</gene>
<evidence type="ECO:0000256" key="1">
    <source>
        <dbReference type="ARBA" id="ARBA00010641"/>
    </source>
</evidence>
<accession>A0ABW5S1L1</accession>
<evidence type="ECO:0000259" key="7">
    <source>
        <dbReference type="Pfam" id="PF04542"/>
    </source>
</evidence>
<dbReference type="NCBIfam" id="TIGR02937">
    <property type="entry name" value="sigma70-ECF"/>
    <property type="match status" value="1"/>
</dbReference>
<evidence type="ECO:0000313" key="10">
    <source>
        <dbReference type="Proteomes" id="UP001597399"/>
    </source>
</evidence>
<evidence type="ECO:0000256" key="2">
    <source>
        <dbReference type="ARBA" id="ARBA00023015"/>
    </source>
</evidence>
<dbReference type="InterPro" id="IPR000838">
    <property type="entry name" value="RNA_pol_sigma70_ECF_CS"/>
</dbReference>
<dbReference type="Gene3D" id="1.10.10.10">
    <property type="entry name" value="Winged helix-like DNA-binding domain superfamily/Winged helix DNA-binding domain"/>
    <property type="match status" value="1"/>
</dbReference>